<feature type="modified residue" description="4-aspartylphosphate" evidence="9">
    <location>
        <position position="449"/>
    </location>
</feature>
<evidence type="ECO:0000256" key="6">
    <source>
        <dbReference type="ARBA" id="ARBA00022777"/>
    </source>
</evidence>
<dbReference type="InterPro" id="IPR036097">
    <property type="entry name" value="HisK_dim/P_sf"/>
</dbReference>
<dbReference type="Gene3D" id="3.30.450.20">
    <property type="entry name" value="PAS domain"/>
    <property type="match status" value="1"/>
</dbReference>
<dbReference type="InterPro" id="IPR035965">
    <property type="entry name" value="PAS-like_dom_sf"/>
</dbReference>
<dbReference type="PANTHER" id="PTHR43065">
    <property type="entry name" value="SENSOR HISTIDINE KINASE"/>
    <property type="match status" value="1"/>
</dbReference>
<organism evidence="13 14">
    <name type="scientific">Actomonas aquatica</name>
    <dbReference type="NCBI Taxonomy" id="2866162"/>
    <lineage>
        <taxon>Bacteria</taxon>
        <taxon>Pseudomonadati</taxon>
        <taxon>Verrucomicrobiota</taxon>
        <taxon>Opitutia</taxon>
        <taxon>Opitutales</taxon>
        <taxon>Opitutaceae</taxon>
        <taxon>Actomonas</taxon>
    </lineage>
</organism>
<dbReference type="SUPFAM" id="SSF55785">
    <property type="entry name" value="PYP-like sensor domain (PAS domain)"/>
    <property type="match status" value="1"/>
</dbReference>
<dbReference type="SUPFAM" id="SSF47384">
    <property type="entry name" value="Homodimeric domain of signal transducing histidine kinase"/>
    <property type="match status" value="1"/>
</dbReference>
<dbReference type="SUPFAM" id="SSF55874">
    <property type="entry name" value="ATPase domain of HSP90 chaperone/DNA topoisomerase II/histidine kinase"/>
    <property type="match status" value="1"/>
</dbReference>
<dbReference type="Pfam" id="PF02518">
    <property type="entry name" value="HATPase_c"/>
    <property type="match status" value="1"/>
</dbReference>
<dbReference type="InterPro" id="IPR011006">
    <property type="entry name" value="CheY-like_superfamily"/>
</dbReference>
<feature type="region of interest" description="Disordered" evidence="10">
    <location>
        <begin position="373"/>
        <end position="396"/>
    </location>
</feature>
<evidence type="ECO:0000313" key="14">
    <source>
        <dbReference type="Proteomes" id="UP000738431"/>
    </source>
</evidence>
<feature type="domain" description="Histidine kinase" evidence="11">
    <location>
        <begin position="155"/>
        <end position="377"/>
    </location>
</feature>
<feature type="domain" description="Response regulatory" evidence="12">
    <location>
        <begin position="398"/>
        <end position="515"/>
    </location>
</feature>
<dbReference type="PANTHER" id="PTHR43065:SF46">
    <property type="entry name" value="C4-DICARBOXYLATE TRANSPORT SENSOR PROTEIN DCTB"/>
    <property type="match status" value="1"/>
</dbReference>
<keyword evidence="8" id="KW-0902">Two-component regulatory system</keyword>
<accession>A0ABZ1C5S6</accession>
<dbReference type="GO" id="GO:0005524">
    <property type="term" value="F:ATP binding"/>
    <property type="evidence" value="ECO:0007669"/>
    <property type="project" value="UniProtKB-KW"/>
</dbReference>
<keyword evidence="7 13" id="KW-0067">ATP-binding</keyword>
<dbReference type="Gene3D" id="1.10.287.130">
    <property type="match status" value="1"/>
</dbReference>
<proteinExistence type="predicted"/>
<dbReference type="InterPro" id="IPR004358">
    <property type="entry name" value="Sig_transdc_His_kin-like_C"/>
</dbReference>
<dbReference type="PROSITE" id="PS50110">
    <property type="entry name" value="RESPONSE_REGULATORY"/>
    <property type="match status" value="1"/>
</dbReference>
<keyword evidence="6" id="KW-0418">Kinase</keyword>
<protein>
    <recommendedName>
        <fullName evidence="2">histidine kinase</fullName>
        <ecNumber evidence="2">2.7.13.3</ecNumber>
    </recommendedName>
</protein>
<dbReference type="InterPro" id="IPR001789">
    <property type="entry name" value="Sig_transdc_resp-reg_receiver"/>
</dbReference>
<evidence type="ECO:0000256" key="1">
    <source>
        <dbReference type="ARBA" id="ARBA00000085"/>
    </source>
</evidence>
<evidence type="ECO:0000256" key="7">
    <source>
        <dbReference type="ARBA" id="ARBA00022840"/>
    </source>
</evidence>
<dbReference type="SMART" id="SM00388">
    <property type="entry name" value="HisKA"/>
    <property type="match status" value="1"/>
</dbReference>
<dbReference type="InterPro" id="IPR003661">
    <property type="entry name" value="HisK_dim/P_dom"/>
</dbReference>
<dbReference type="SMART" id="SM00448">
    <property type="entry name" value="REC"/>
    <property type="match status" value="1"/>
</dbReference>
<dbReference type="PRINTS" id="PR00344">
    <property type="entry name" value="BCTRLSENSOR"/>
</dbReference>
<dbReference type="Pfam" id="PF00072">
    <property type="entry name" value="Response_reg"/>
    <property type="match status" value="1"/>
</dbReference>
<reference evidence="13 14" key="1">
    <citation type="submission" date="2023-12" db="EMBL/GenBank/DDBJ databases">
        <title>Description of an unclassified Opitutus bacterium of Verrucomicrobiota.</title>
        <authorList>
            <person name="Zhang D.-F."/>
        </authorList>
    </citation>
    <scope>NUCLEOTIDE SEQUENCE [LARGE SCALE GENOMIC DNA]</scope>
    <source>
        <strain evidence="13 14">WL0086</strain>
    </source>
</reference>
<dbReference type="Gene3D" id="3.30.565.10">
    <property type="entry name" value="Histidine kinase-like ATPase, C-terminal domain"/>
    <property type="match status" value="1"/>
</dbReference>
<keyword evidence="4" id="KW-0808">Transferase</keyword>
<evidence type="ECO:0000256" key="9">
    <source>
        <dbReference type="PROSITE-ProRule" id="PRU00169"/>
    </source>
</evidence>
<dbReference type="InterPro" id="IPR005467">
    <property type="entry name" value="His_kinase_dom"/>
</dbReference>
<evidence type="ECO:0000256" key="10">
    <source>
        <dbReference type="SAM" id="MobiDB-lite"/>
    </source>
</evidence>
<dbReference type="Proteomes" id="UP000738431">
    <property type="component" value="Chromosome"/>
</dbReference>
<gene>
    <name evidence="13" type="ORF">K1X11_017835</name>
</gene>
<comment type="catalytic activity">
    <reaction evidence="1">
        <text>ATP + protein L-histidine = ADP + protein N-phospho-L-histidine.</text>
        <dbReference type="EC" id="2.7.13.3"/>
    </reaction>
</comment>
<dbReference type="Gene3D" id="3.40.50.2300">
    <property type="match status" value="1"/>
</dbReference>
<evidence type="ECO:0000256" key="4">
    <source>
        <dbReference type="ARBA" id="ARBA00022679"/>
    </source>
</evidence>
<dbReference type="SMART" id="SM00387">
    <property type="entry name" value="HATPase_c"/>
    <property type="match status" value="1"/>
</dbReference>
<feature type="compositionally biased region" description="Pro residues" evidence="10">
    <location>
        <begin position="379"/>
        <end position="393"/>
    </location>
</feature>
<dbReference type="EC" id="2.7.13.3" evidence="2"/>
<evidence type="ECO:0000313" key="13">
    <source>
        <dbReference type="EMBL" id="WRQ86677.1"/>
    </source>
</evidence>
<dbReference type="PROSITE" id="PS50109">
    <property type="entry name" value="HIS_KIN"/>
    <property type="match status" value="1"/>
</dbReference>
<evidence type="ECO:0000256" key="2">
    <source>
        <dbReference type="ARBA" id="ARBA00012438"/>
    </source>
</evidence>
<evidence type="ECO:0000256" key="3">
    <source>
        <dbReference type="ARBA" id="ARBA00022553"/>
    </source>
</evidence>
<dbReference type="InterPro" id="IPR003594">
    <property type="entry name" value="HATPase_dom"/>
</dbReference>
<evidence type="ECO:0000259" key="11">
    <source>
        <dbReference type="PROSITE" id="PS50109"/>
    </source>
</evidence>
<keyword evidence="5" id="KW-0547">Nucleotide-binding</keyword>
<name>A0ABZ1C5S6_9BACT</name>
<keyword evidence="3 9" id="KW-0597">Phosphoprotein</keyword>
<dbReference type="CDD" id="cd00082">
    <property type="entry name" value="HisKA"/>
    <property type="match status" value="1"/>
</dbReference>
<evidence type="ECO:0000259" key="12">
    <source>
        <dbReference type="PROSITE" id="PS50110"/>
    </source>
</evidence>
<dbReference type="RefSeq" id="WP_221030514.1">
    <property type="nucleotide sequence ID" value="NZ_CP139781.1"/>
</dbReference>
<sequence length="530" mass="57662">MPRTFESAKIPALRMSDSPSTLTNASWPDSPALLYERDATGRLLRVGGACERFLGCAPANAIGRNLEDWFRASAASLAHWEDLVTNSSRGESDLPVELELIAENAMPLWVEIRETPGQSDDTWSGVIIDITMRRLRETQIVEAQRLENLGLLAAGIAHDLNNILSPILIAGSLLEPLAQEESHRRLIQVLQGSAERGARIVRQILQFAQAHDESRGPVEIRLILRELMLVVEETFPRTINLVCNCPPGLPAVQADPSQLHQLLLNLAINARDAMPEGGNLTFSVETFLLQEPPPHTPVAVNRAQWLRITIADTGIGMTPAQLEQMWTPFFTTKPSDRGTGLGLSTVRSLITAHGGFIEVESQPGAGTRFHVNLPTLPQAKPPAESPSPPPTSAPPGTRVLVVDDEASVRDVIRETLGSRGYEVLLAADGVEALSIINFNPRHISLVITDIHMPHMTGDILVNVLRRIAPDLPVLAISGHPNAHERWQGPRQAQPTSSLAKPFSGKVLLSTVNALVQKRHAKTPPEAPPPA</sequence>
<evidence type="ECO:0000256" key="8">
    <source>
        <dbReference type="ARBA" id="ARBA00023012"/>
    </source>
</evidence>
<dbReference type="InterPro" id="IPR036890">
    <property type="entry name" value="HATPase_C_sf"/>
</dbReference>
<dbReference type="SUPFAM" id="SSF52172">
    <property type="entry name" value="CheY-like"/>
    <property type="match status" value="1"/>
</dbReference>
<dbReference type="EMBL" id="CP139781">
    <property type="protein sequence ID" value="WRQ86677.1"/>
    <property type="molecule type" value="Genomic_DNA"/>
</dbReference>
<dbReference type="Pfam" id="PF00512">
    <property type="entry name" value="HisKA"/>
    <property type="match status" value="1"/>
</dbReference>
<evidence type="ECO:0000256" key="5">
    <source>
        <dbReference type="ARBA" id="ARBA00022741"/>
    </source>
</evidence>
<keyword evidence="14" id="KW-1185">Reference proteome</keyword>